<feature type="compositionally biased region" description="Low complexity" evidence="2">
    <location>
        <begin position="62"/>
        <end position="96"/>
    </location>
</feature>
<evidence type="ECO:0000256" key="2">
    <source>
        <dbReference type="SAM" id="MobiDB-lite"/>
    </source>
</evidence>
<dbReference type="GeneID" id="105227533"/>
<evidence type="ECO:0000256" key="1">
    <source>
        <dbReference type="SAM" id="Coils"/>
    </source>
</evidence>
<reference evidence="3" key="1">
    <citation type="submission" date="2025-05" db="UniProtKB">
        <authorList>
            <consortium name="RefSeq"/>
        </authorList>
    </citation>
    <scope>NUCLEOTIDE SEQUENCE [LARGE SCALE GENOMIC DNA]</scope>
</reference>
<dbReference type="PANTHER" id="PTHR42264">
    <property type="entry name" value="EPHRIN_REC_LIKE DOMAIN-CONTAINING PROTEIN"/>
    <property type="match status" value="1"/>
</dbReference>
<feature type="region of interest" description="Disordered" evidence="2">
    <location>
        <begin position="353"/>
        <end position="386"/>
    </location>
</feature>
<feature type="region of interest" description="Disordered" evidence="2">
    <location>
        <begin position="753"/>
        <end position="775"/>
    </location>
</feature>
<protein>
    <submittedName>
        <fullName evidence="4">Uncharacterized protein LOC105227533 isoform X1</fullName>
    </submittedName>
</protein>
<dbReference type="FunCoup" id="A0A6I9V879">
    <property type="interactions" value="12"/>
</dbReference>
<dbReference type="KEGG" id="bdr:105227533"/>
<feature type="compositionally biased region" description="Polar residues" evidence="2">
    <location>
        <begin position="178"/>
        <end position="187"/>
    </location>
</feature>
<reference evidence="4" key="2">
    <citation type="submission" date="2025-08" db="UniProtKB">
        <authorList>
            <consortium name="RefSeq"/>
        </authorList>
    </citation>
    <scope>IDENTIFICATION</scope>
    <source>
        <tissue evidence="4">Adult</tissue>
    </source>
</reference>
<keyword evidence="1" id="KW-0175">Coiled coil</keyword>
<dbReference type="AlphaFoldDB" id="A0A6I9V879"/>
<feature type="compositionally biased region" description="Gly residues" evidence="2">
    <location>
        <begin position="167"/>
        <end position="177"/>
    </location>
</feature>
<dbReference type="OrthoDB" id="6621649at2759"/>
<sequence length="925" mass="99617">MTTTKQADINTNTTTANEVAGHVAAVGATGSGNGNAIVVGTDVDNGMGSPLTPLNRNSNGHTNHTNNFYSNSSNSNSNIGNNGSTTTTTTTAANNNQRVMNESNKRKKLKSRTATVPSGGGQGHAHADGYMKDHLDAWLETCLKDASNAQLSSSSEFLDYNPMPAGTGSGGGGGSGGINTTNPQKFLQQQMQQRHQQSQQQQREQQQQQQQNQAYLSNNSLNNANQQPPFSYIQQQQHQQQHSPQMQQQQFGLRSGPMSFSGGYTGGGSGPFSQGFQRNVPNYMKQSHYNNRYSMMFPHSGMGPGPGGYYQQTDAQDFASLPPIVNMMGGSSEMENNSTDVLDGSGSNPNISRGFRFSDPCLLNPSDNDSKVSGQNTPDRRNQLPSDLENNKFFAALMEQINLLHETNTKICRNLHETKVDIEALKHAPNWGLRHRRDSLSGLSTHSQPMVFGGGFGGMQSPAPTYHSGAYTPGMMTDVVREVKEAARVREDALLNRVKAMVEERQWSFNESNLRMMRDIEELKSQVHHLRADRKESNKRITHLEAENKYMRQMLTNLFNQRNAPDIIYENETLRTQRKSFPTAPARRSQSMNLHYGTIHHQPPTVALTVDEQDERLHIVESATQQRATAADMVTVSDRRTTELRSSFSSSDGGGSVGAGSCSGGVVGTGAAARNSGSSGASGVGICTVTAMPNGNAAMASGQQLMSPPNFALISTPAEEEAVKLRKKKGRKVPQIDGVKRNGECHDEVSGAAVAAAHADEDAGNEADDDSKLSSQELRQELQDAVAARKEADNRVIALEHMVKTLRLNSNTANNATNNNNASHYPNASVAYKLTNGTGGAGNGMVVNPYVAGYTYNINPCTTNNSSNALPPPTTHSSATSAVAAVIMPHHMQHKAHTIATASSSIDCVGQSPTKLSVAGPITDL</sequence>
<accession>A0A6I9V879</accession>
<dbReference type="RefSeq" id="XP_011205205.2">
    <property type="nucleotide sequence ID" value="XM_011206903.4"/>
</dbReference>
<name>A0A6I9V879_BACDO</name>
<feature type="region of interest" description="Disordered" evidence="2">
    <location>
        <begin position="232"/>
        <end position="264"/>
    </location>
</feature>
<feature type="region of interest" description="Disordered" evidence="2">
    <location>
        <begin position="157"/>
        <end position="213"/>
    </location>
</feature>
<feature type="compositionally biased region" description="Polar residues" evidence="2">
    <location>
        <begin position="365"/>
        <end position="377"/>
    </location>
</feature>
<feature type="compositionally biased region" description="Low complexity" evidence="2">
    <location>
        <begin position="232"/>
        <end position="262"/>
    </location>
</feature>
<feature type="region of interest" description="Disordered" evidence="2">
    <location>
        <begin position="53"/>
        <end position="128"/>
    </location>
</feature>
<feature type="coiled-coil region" evidence="1">
    <location>
        <begin position="513"/>
        <end position="547"/>
    </location>
</feature>
<evidence type="ECO:0000313" key="3">
    <source>
        <dbReference type="Proteomes" id="UP001652620"/>
    </source>
</evidence>
<gene>
    <name evidence="4" type="primary">LOC105227533</name>
</gene>
<keyword evidence="3" id="KW-1185">Reference proteome</keyword>
<evidence type="ECO:0000313" key="4">
    <source>
        <dbReference type="RefSeq" id="XP_011205205.2"/>
    </source>
</evidence>
<organism evidence="3 4">
    <name type="scientific">Bactrocera dorsalis</name>
    <name type="common">Oriental fruit fly</name>
    <name type="synonym">Dacus dorsalis</name>
    <dbReference type="NCBI Taxonomy" id="27457"/>
    <lineage>
        <taxon>Eukaryota</taxon>
        <taxon>Metazoa</taxon>
        <taxon>Ecdysozoa</taxon>
        <taxon>Arthropoda</taxon>
        <taxon>Hexapoda</taxon>
        <taxon>Insecta</taxon>
        <taxon>Pterygota</taxon>
        <taxon>Neoptera</taxon>
        <taxon>Endopterygota</taxon>
        <taxon>Diptera</taxon>
        <taxon>Brachycera</taxon>
        <taxon>Muscomorpha</taxon>
        <taxon>Tephritoidea</taxon>
        <taxon>Tephritidae</taxon>
        <taxon>Bactrocera</taxon>
        <taxon>Bactrocera</taxon>
    </lineage>
</organism>
<feature type="compositionally biased region" description="Low complexity" evidence="2">
    <location>
        <begin position="188"/>
        <end position="213"/>
    </location>
</feature>
<dbReference type="InParanoid" id="A0A6I9V879"/>
<dbReference type="Proteomes" id="UP001652620">
    <property type="component" value="Chromosome 2"/>
</dbReference>
<proteinExistence type="predicted"/>